<dbReference type="CDD" id="cd06261">
    <property type="entry name" value="TM_PBP2"/>
    <property type="match status" value="2"/>
</dbReference>
<feature type="transmembrane region" description="Helical" evidence="7">
    <location>
        <begin position="366"/>
        <end position="384"/>
    </location>
</feature>
<dbReference type="InterPro" id="IPR000515">
    <property type="entry name" value="MetI-like"/>
</dbReference>
<dbReference type="GO" id="GO:0005275">
    <property type="term" value="F:amine transmembrane transporter activity"/>
    <property type="evidence" value="ECO:0007669"/>
    <property type="project" value="TreeGrafter"/>
</dbReference>
<feature type="domain" description="ABC transmembrane type-1" evidence="9">
    <location>
        <begin position="485"/>
        <end position="665"/>
    </location>
</feature>
<feature type="transmembrane region" description="Helical" evidence="7">
    <location>
        <begin position="284"/>
        <end position="305"/>
    </location>
</feature>
<name>A0A1I3EUM2_9ACTN</name>
<dbReference type="InterPro" id="IPR035906">
    <property type="entry name" value="MetI-like_sf"/>
</dbReference>
<dbReference type="SUPFAM" id="SSF161098">
    <property type="entry name" value="MetI-like"/>
    <property type="match status" value="2"/>
</dbReference>
<feature type="transmembrane region" description="Helical" evidence="7">
    <location>
        <begin position="643"/>
        <end position="661"/>
    </location>
</feature>
<feature type="transmembrane region" description="Helical" evidence="7">
    <location>
        <begin position="611"/>
        <end position="631"/>
    </location>
</feature>
<keyword evidence="3" id="KW-1003">Cell membrane</keyword>
<keyword evidence="6 7" id="KW-0472">Membrane</keyword>
<proteinExistence type="inferred from homology"/>
<evidence type="ECO:0000259" key="9">
    <source>
        <dbReference type="PROSITE" id="PS50928"/>
    </source>
</evidence>
<feature type="transmembrane region" description="Helical" evidence="7">
    <location>
        <begin position="169"/>
        <end position="189"/>
    </location>
</feature>
<evidence type="ECO:0000256" key="5">
    <source>
        <dbReference type="ARBA" id="ARBA00022989"/>
    </source>
</evidence>
<feature type="transmembrane region" description="Helical" evidence="7">
    <location>
        <begin position="489"/>
        <end position="511"/>
    </location>
</feature>
<feature type="domain" description="ABC transmembrane type-1" evidence="9">
    <location>
        <begin position="165"/>
        <end position="346"/>
    </location>
</feature>
<dbReference type="PANTHER" id="PTHR47737">
    <property type="entry name" value="GLYCINE BETAINE/PROLINE BETAINE TRANSPORT SYSTEM PERMEASE PROTEIN PROW"/>
    <property type="match status" value="1"/>
</dbReference>
<comment type="similarity">
    <text evidence="7">Belongs to the binding-protein-dependent transport system permease family.</text>
</comment>
<keyword evidence="11" id="KW-1185">Reference proteome</keyword>
<dbReference type="PANTHER" id="PTHR47737:SF1">
    <property type="entry name" value="GLYCINE BETAINE_PROLINE BETAINE TRANSPORT SYSTEM PERMEASE PROTEIN PROW"/>
    <property type="match status" value="1"/>
</dbReference>
<dbReference type="GO" id="GO:0031460">
    <property type="term" value="P:glycine betaine transport"/>
    <property type="evidence" value="ECO:0007669"/>
    <property type="project" value="TreeGrafter"/>
</dbReference>
<feature type="transmembrane region" description="Helical" evidence="7">
    <location>
        <begin position="325"/>
        <end position="345"/>
    </location>
</feature>
<keyword evidence="5 7" id="KW-1133">Transmembrane helix</keyword>
<dbReference type="Proteomes" id="UP000198649">
    <property type="component" value="Unassembled WGS sequence"/>
</dbReference>
<dbReference type="GO" id="GO:0043190">
    <property type="term" value="C:ATP-binding cassette (ABC) transporter complex"/>
    <property type="evidence" value="ECO:0007669"/>
    <property type="project" value="TreeGrafter"/>
</dbReference>
<evidence type="ECO:0000256" key="8">
    <source>
        <dbReference type="SAM" id="MobiDB-lite"/>
    </source>
</evidence>
<evidence type="ECO:0000256" key="1">
    <source>
        <dbReference type="ARBA" id="ARBA00004141"/>
    </source>
</evidence>
<dbReference type="GO" id="GO:0015871">
    <property type="term" value="P:choline transport"/>
    <property type="evidence" value="ECO:0007669"/>
    <property type="project" value="TreeGrafter"/>
</dbReference>
<reference evidence="10 11" key="1">
    <citation type="submission" date="2016-10" db="EMBL/GenBank/DDBJ databases">
        <authorList>
            <person name="de Groot N.N."/>
        </authorList>
    </citation>
    <scope>NUCLEOTIDE SEQUENCE [LARGE SCALE GENOMIC DNA]</scope>
    <source>
        <strain evidence="10 11">CGMCC 1.11156</strain>
    </source>
</reference>
<feature type="transmembrane region" description="Helical" evidence="7">
    <location>
        <begin position="146"/>
        <end position="163"/>
    </location>
</feature>
<dbReference type="EMBL" id="FOQG01000004">
    <property type="protein sequence ID" value="SFI02271.1"/>
    <property type="molecule type" value="Genomic_DNA"/>
</dbReference>
<sequence>MTSAPTTEPGLTTSPPQTPGEAPGRVAPRPRRVVPLWGWLVAVVVIWWVASRIGDGRAVLYLPGQETTDFQDRFTDLKADLIAGRDTNVLMQVVGAVSDAFNGVVEQLQGLVSTPDLPRPVPQIGWLGVLGIAGWVSLAIAGWRHALGTMASLAAVGLLGYWVDGMDTLIITFFSVAVSLALGLPLAVWMGTSRRVNAVVTPVLDVLQTFPAFVYLAPMALFFSLGPAIAVAVTVLYALPPVVRISAHALRSVSETTIEATTSLGQTGWQRLIKVQLPMARPSIIVGVNQTMMAALSISVIAGFVNGPGLGKPVLRALTAGSNQVGVAFIAGASIVFIAIMLDRVTTAASERSELVARGGGGNRRTHRIVLAVAGAAALVSVYVSRTYFSFAEFPDTEVGPKVAEAVQSATDWTTSHFSGLTTGVQETVTTVFINPLQDLVAGSPWFVTGLALIVLSQLLAGWRGALSSLACLTGIYVTDLWYDAMVTLTSVLVATLFVMVVAVVLGVWMARRRLVDRLLRPLLDAAQVMPSFVYLIPVLALFGPGRFTAIVAAFIYAVPVATKLVADGVRQVSETTVEAATAAGSTPWQLITKVQLPMARGNLVLAANQGLLFVLAMVVIGGLVGGGALGYDSVLGFSRGEFFGKGVSAGIAIVLLGIMVDRVARGAAERDRSAPGLLARLRTRTPAHHLS</sequence>
<keyword evidence="4 7" id="KW-0812">Transmembrane</keyword>
<evidence type="ECO:0000256" key="6">
    <source>
        <dbReference type="ARBA" id="ARBA00023136"/>
    </source>
</evidence>
<dbReference type="Gene3D" id="1.10.3720.10">
    <property type="entry name" value="MetI-like"/>
    <property type="match status" value="2"/>
</dbReference>
<accession>A0A1I3EUM2</accession>
<dbReference type="GO" id="GO:0015226">
    <property type="term" value="F:carnitine transmembrane transporter activity"/>
    <property type="evidence" value="ECO:0007669"/>
    <property type="project" value="TreeGrafter"/>
</dbReference>
<organism evidence="10 11">
    <name type="scientific">Nocardioides psychrotolerans</name>
    <dbReference type="NCBI Taxonomy" id="1005945"/>
    <lineage>
        <taxon>Bacteria</taxon>
        <taxon>Bacillati</taxon>
        <taxon>Actinomycetota</taxon>
        <taxon>Actinomycetes</taxon>
        <taxon>Propionibacteriales</taxon>
        <taxon>Nocardioidaceae</taxon>
        <taxon>Nocardioides</taxon>
    </lineage>
</organism>
<dbReference type="STRING" id="1005945.SAMN05216561_10460"/>
<evidence type="ECO:0000256" key="4">
    <source>
        <dbReference type="ARBA" id="ARBA00022692"/>
    </source>
</evidence>
<gene>
    <name evidence="10" type="ORF">SAMN05216561_10460</name>
</gene>
<keyword evidence="2 7" id="KW-0813">Transport</keyword>
<evidence type="ECO:0000256" key="2">
    <source>
        <dbReference type="ARBA" id="ARBA00022448"/>
    </source>
</evidence>
<evidence type="ECO:0000256" key="7">
    <source>
        <dbReference type="RuleBase" id="RU363032"/>
    </source>
</evidence>
<dbReference type="OrthoDB" id="9815258at2"/>
<evidence type="ECO:0000256" key="3">
    <source>
        <dbReference type="ARBA" id="ARBA00022475"/>
    </source>
</evidence>
<protein>
    <submittedName>
        <fullName evidence="10">Glycine betaine/proline transport system permease protein</fullName>
    </submittedName>
</protein>
<feature type="region of interest" description="Disordered" evidence="8">
    <location>
        <begin position="1"/>
        <end position="27"/>
    </location>
</feature>
<feature type="compositionally biased region" description="Polar residues" evidence="8">
    <location>
        <begin position="1"/>
        <end position="15"/>
    </location>
</feature>
<feature type="transmembrane region" description="Helical" evidence="7">
    <location>
        <begin position="220"/>
        <end position="239"/>
    </location>
</feature>
<feature type="transmembrane region" description="Helical" evidence="7">
    <location>
        <begin position="440"/>
        <end position="459"/>
    </location>
</feature>
<dbReference type="RefSeq" id="WP_091111353.1">
    <property type="nucleotide sequence ID" value="NZ_BKAF01000019.1"/>
</dbReference>
<dbReference type="Pfam" id="PF00528">
    <property type="entry name" value="BPD_transp_1"/>
    <property type="match status" value="2"/>
</dbReference>
<dbReference type="AlphaFoldDB" id="A0A1I3EUM2"/>
<evidence type="ECO:0000313" key="10">
    <source>
        <dbReference type="EMBL" id="SFI02271.1"/>
    </source>
</evidence>
<dbReference type="PROSITE" id="PS50928">
    <property type="entry name" value="ABC_TM1"/>
    <property type="match status" value="2"/>
</dbReference>
<comment type="subcellular location">
    <subcellularLocation>
        <location evidence="7">Cell membrane</location>
        <topology evidence="7">Multi-pass membrane protein</topology>
    </subcellularLocation>
    <subcellularLocation>
        <location evidence="1">Membrane</location>
        <topology evidence="1">Multi-pass membrane protein</topology>
    </subcellularLocation>
</comment>
<evidence type="ECO:0000313" key="11">
    <source>
        <dbReference type="Proteomes" id="UP000198649"/>
    </source>
</evidence>
<feature type="transmembrane region" description="Helical" evidence="7">
    <location>
        <begin position="33"/>
        <end position="50"/>
    </location>
</feature>